<name>A0A6J1LEG9_DROHY</name>
<keyword evidence="7" id="KW-0344">Guanine-nucleotide releasing factor</keyword>
<dbReference type="InterPro" id="IPR016024">
    <property type="entry name" value="ARM-type_fold"/>
</dbReference>
<evidence type="ECO:0000256" key="5">
    <source>
        <dbReference type="ARBA" id="ARBA00022490"/>
    </source>
</evidence>
<dbReference type="KEGG" id="dhe:111594640"/>
<dbReference type="GO" id="GO:0016020">
    <property type="term" value="C:membrane"/>
    <property type="evidence" value="ECO:0007669"/>
    <property type="project" value="UniProtKB-SubCell"/>
</dbReference>
<dbReference type="CDD" id="cd00171">
    <property type="entry name" value="Sec7"/>
    <property type="match status" value="1"/>
</dbReference>
<evidence type="ECO:0000256" key="9">
    <source>
        <dbReference type="ARBA" id="ARBA00023034"/>
    </source>
</evidence>
<keyword evidence="5" id="KW-0963">Cytoplasm</keyword>
<dbReference type="Pfam" id="PF01369">
    <property type="entry name" value="Sec7"/>
    <property type="match status" value="1"/>
</dbReference>
<dbReference type="FunFam" id="1.10.220.20:FF:000002">
    <property type="entry name" value="Brefeldin A-inhibited guanine nucleotide-exchange protein 1"/>
    <property type="match status" value="1"/>
</dbReference>
<dbReference type="GO" id="GO:0005085">
    <property type="term" value="F:guanyl-nucleotide exchange factor activity"/>
    <property type="evidence" value="ECO:0007669"/>
    <property type="project" value="UniProtKB-KW"/>
</dbReference>
<keyword evidence="8" id="KW-0653">Protein transport</keyword>
<dbReference type="PANTHER" id="PTHR10663:SF375">
    <property type="entry name" value="LD29171P"/>
    <property type="match status" value="1"/>
</dbReference>
<sequence>MQNNSTKTKEMFIVRALEKILADKDIRRSHHSQLKKSCDTALEQIKAELINAGQIAEGNELPCAALPLPKNDAASIINAETYFLPFELACKSRSPRIVVTALDCLQKLIAYGHLTGAIQDSANPGHLLIDRIVITIYGCFNGPQTDEGVQLQIIKALLTVVTSQHVEIHEFTLLQAVRTCYDIYLSSRNLVNQTTARATLTQMLNVIFARMENQVYEVPPTPSTTTTINGSIGNSEGNGEDLTTSAPTVAETMDSDEAIASELLGEILTAAFNEVMKEQNSDSELVEMEGSVNGNGSVDSLHSDHDSVELQSENDAIVTAKFTHILQKDAFLVFRALCKLSMKPLPDGQPDPKSHELRSKVLSLHLLLLILQNAGPVFRSNEMFVMAIKQYLCVALSNNGVSLVAEVFELSLSIFVALLSNFKVHLKRQIEVFFKEIFLNILEANSSSFEHKWMVIQALTRICADAQSVVDIYVNYDCDFSAANLFERLVNDLSKIAQGRQALELGANPMQEKSMRKRGLECLVSILKCMVEWSKDLYVNPNMPAPALQVQSLQSPTSTTQETQLSDNVDALSAHNSSLRSTHGGSSHSLNSYGSVKNQELLDLPEALEERKMRKEVMETGIELFNRKPQKGVQFLQEKQLLGNSCQDIARWLHDDDRLDKTVVGNYLGENDDHSKEVMCAYIDAFDFRHLEVVAALRILLEEFRLPGEAQKIDRLMEKFASRYCECNPQNQLFQSADTVYVLAFSIIMLTTDLHSPQVKHKMTKEQYIKMNRGISDSKDDLPEEYLSSIYDEIAEHEIKMKNNTTMLMAPKPAGKQPFITEKRRKLLWNMEMEVISLTATNLMQSVSHVKSPFTSAKHLEHVRPMFKMAWTPFLAAFSVGLQVCDDPEIATLCLDGIRCAIRIACIFHMSLERDAYVQALARFTLLNANSPINEMKAKNIDTIKTLIMVAHTDGNYLGSSWLDIVKCISQLELAQLIGTGVRPQFLSGAQTTLKDALNPSVKEHIGETSSQSVVVAVDRIFTGSMRLDGDAIVDFVKALCQVSVDELQQTQPRMFSLQKIVEISYYNMERIRLQWSRIWQVLGEHFNTVGCNSNEEIAFFALDSLRQLSMKFMEKGEFSNFRFQKDFLRPFEHIMKKNNSPAIRDMVVRCIAQMVNSQAHNIRSGWKNIFSIFHLAAGDHEEQIVELAFQTTGKIIGDLYRRQFAVMVDSFQDAVKCLSEFACNARFPDTSMEAIRLVRNCAQCVHDAPQLFADHAGMENDASVAEEDRVWVRGWFPMLFSLSCVVNRCKLDVRTRGLTVLFEIVKTHGDSFKPNWWKDLFNVIFRIFDNMKLPEHVTEKSEWMTTTCNHALYAIIDVFTQYFDVLGHLLLEELFAQLHWCVQQNNEQLARSGTNCLENLVISNGFKFNEVTWDKTCQCILDIFSATLPKELLSWRPAKSNEQQLQLQHQLPRRASSTVHSTPLEAHNHFEGLHIKCVVQLELIQTMDNIVFFPATSRKEDAETLAQAAADLTGRQTQHQQLQLDCQREEQGMYGYLRTRQLFTLAECLMQSHRFAKRFNADQDQRNLLWRAGFKGTVKPNLLKQETASLACVLRIFFKMYSDENRRSDWPGIEQELVQVSKEALAYYLSLQSEAHREAWTSLLLLILTRLLKMSDARFATHVSNYYSLLCEMMCFDLKPELRSVLRRVFMRIGPVFNIMNVNVK</sequence>
<dbReference type="GO" id="GO:0005794">
    <property type="term" value="C:Golgi apparatus"/>
    <property type="evidence" value="ECO:0007669"/>
    <property type="project" value="UniProtKB-SubCell"/>
</dbReference>
<evidence type="ECO:0000313" key="12">
    <source>
        <dbReference type="Proteomes" id="UP000504633"/>
    </source>
</evidence>
<dbReference type="Pfam" id="PF20252">
    <property type="entry name" value="BIG2_C"/>
    <property type="match status" value="1"/>
</dbReference>
<evidence type="ECO:0000256" key="6">
    <source>
        <dbReference type="ARBA" id="ARBA00022553"/>
    </source>
</evidence>
<dbReference type="InterPro" id="IPR023394">
    <property type="entry name" value="Sec7_C_sf"/>
</dbReference>
<keyword evidence="12" id="KW-1185">Reference proteome</keyword>
<gene>
    <name evidence="13" type="primary">LOC111594640</name>
</gene>
<dbReference type="InterPro" id="IPR032629">
    <property type="entry name" value="DCB_dom"/>
</dbReference>
<dbReference type="SMART" id="SM00222">
    <property type="entry name" value="Sec7"/>
    <property type="match status" value="1"/>
</dbReference>
<dbReference type="Gene3D" id="1.10.1000.11">
    <property type="entry name" value="Arf Nucleotide-binding Site Opener,domain 2"/>
    <property type="match status" value="1"/>
</dbReference>
<dbReference type="InterPro" id="IPR046455">
    <property type="entry name" value="Sec7/BIG1-like_C"/>
</dbReference>
<dbReference type="InterPro" id="IPR000904">
    <property type="entry name" value="Sec7_dom"/>
</dbReference>
<evidence type="ECO:0000256" key="10">
    <source>
        <dbReference type="ARBA" id="ARBA00023136"/>
    </source>
</evidence>
<feature type="domain" description="SEC7" evidence="11">
    <location>
        <begin position="607"/>
        <end position="797"/>
    </location>
</feature>
<keyword evidence="6" id="KW-0597">Phosphoprotein</keyword>
<dbReference type="InterPro" id="IPR032691">
    <property type="entry name" value="Mon2/Sec7/BIG1-like_HUS"/>
</dbReference>
<evidence type="ECO:0000256" key="1">
    <source>
        <dbReference type="ARBA" id="ARBA00004370"/>
    </source>
</evidence>
<reference evidence="13" key="1">
    <citation type="submission" date="2025-08" db="UniProtKB">
        <authorList>
            <consortium name="RefSeq"/>
        </authorList>
    </citation>
    <scope>IDENTIFICATION</scope>
    <source>
        <strain evidence="13">15085-1641.00</strain>
        <tissue evidence="13">Whole body</tissue>
    </source>
</reference>
<dbReference type="Proteomes" id="UP000504633">
    <property type="component" value="Unplaced"/>
</dbReference>
<dbReference type="PANTHER" id="PTHR10663">
    <property type="entry name" value="GUANYL-NUCLEOTIDE EXCHANGE FACTOR"/>
    <property type="match status" value="1"/>
</dbReference>
<proteinExistence type="predicted"/>
<evidence type="ECO:0000256" key="7">
    <source>
        <dbReference type="ARBA" id="ARBA00022658"/>
    </source>
</evidence>
<dbReference type="OrthoDB" id="18431at2759"/>
<evidence type="ECO:0000256" key="3">
    <source>
        <dbReference type="ARBA" id="ARBA00004601"/>
    </source>
</evidence>
<evidence type="ECO:0000259" key="11">
    <source>
        <dbReference type="PROSITE" id="PS50190"/>
    </source>
</evidence>
<dbReference type="FunFam" id="1.10.1000.11:FF:000003">
    <property type="entry name" value="Brefeldin A-inhibited guanine nucleotide-exchange protein 1"/>
    <property type="match status" value="1"/>
</dbReference>
<dbReference type="PROSITE" id="PS50190">
    <property type="entry name" value="SEC7"/>
    <property type="match status" value="1"/>
</dbReference>
<dbReference type="SUPFAM" id="SSF48425">
    <property type="entry name" value="Sec7 domain"/>
    <property type="match status" value="1"/>
</dbReference>
<dbReference type="OMA" id="EVMCAYI"/>
<keyword evidence="9" id="KW-0333">Golgi apparatus</keyword>
<protein>
    <submittedName>
        <fullName evidence="13">Brefeldin A-inhibited guanine nucleotide-exchange protein 1</fullName>
    </submittedName>
</protein>
<dbReference type="CTD" id="34785"/>
<evidence type="ECO:0000256" key="8">
    <source>
        <dbReference type="ARBA" id="ARBA00022927"/>
    </source>
</evidence>
<evidence type="ECO:0000256" key="4">
    <source>
        <dbReference type="ARBA" id="ARBA00022448"/>
    </source>
</evidence>
<dbReference type="GeneID" id="111594640"/>
<dbReference type="SUPFAM" id="SSF48371">
    <property type="entry name" value="ARM repeat"/>
    <property type="match status" value="1"/>
</dbReference>
<dbReference type="GO" id="GO:0032012">
    <property type="term" value="P:regulation of ARF protein signal transduction"/>
    <property type="evidence" value="ECO:0007669"/>
    <property type="project" value="InterPro"/>
</dbReference>
<keyword evidence="4" id="KW-0813">Transport</keyword>
<dbReference type="GO" id="GO:0048471">
    <property type="term" value="C:perinuclear region of cytoplasm"/>
    <property type="evidence" value="ECO:0007669"/>
    <property type="project" value="UniProtKB-SubCell"/>
</dbReference>
<organism evidence="12 13">
    <name type="scientific">Drosophila hydei</name>
    <name type="common">Fruit fly</name>
    <dbReference type="NCBI Taxonomy" id="7224"/>
    <lineage>
        <taxon>Eukaryota</taxon>
        <taxon>Metazoa</taxon>
        <taxon>Ecdysozoa</taxon>
        <taxon>Arthropoda</taxon>
        <taxon>Hexapoda</taxon>
        <taxon>Insecta</taxon>
        <taxon>Pterygota</taxon>
        <taxon>Neoptera</taxon>
        <taxon>Endopterygota</taxon>
        <taxon>Diptera</taxon>
        <taxon>Brachycera</taxon>
        <taxon>Muscomorpha</taxon>
        <taxon>Ephydroidea</taxon>
        <taxon>Drosophilidae</taxon>
        <taxon>Drosophila</taxon>
    </lineage>
</organism>
<keyword evidence="10" id="KW-0472">Membrane</keyword>
<dbReference type="RefSeq" id="XP_023163802.2">
    <property type="nucleotide sequence ID" value="XM_023308034.2"/>
</dbReference>
<dbReference type="InterPro" id="IPR035999">
    <property type="entry name" value="Sec7_dom_sf"/>
</dbReference>
<dbReference type="Pfam" id="PF16213">
    <property type="entry name" value="DCB"/>
    <property type="match status" value="1"/>
</dbReference>
<dbReference type="Pfam" id="PF12783">
    <property type="entry name" value="Sec7-like_HUS"/>
    <property type="match status" value="1"/>
</dbReference>
<evidence type="ECO:0000256" key="2">
    <source>
        <dbReference type="ARBA" id="ARBA00004556"/>
    </source>
</evidence>
<dbReference type="Gene3D" id="1.10.220.20">
    <property type="match status" value="1"/>
</dbReference>
<dbReference type="Pfam" id="PF09324">
    <property type="entry name" value="Sec7-like_HDS"/>
    <property type="match status" value="1"/>
</dbReference>
<comment type="subcellular location">
    <subcellularLocation>
        <location evidence="2">Cytoplasm</location>
        <location evidence="2">Perinuclear region</location>
    </subcellularLocation>
    <subcellularLocation>
        <location evidence="3">Golgi apparatus</location>
        <location evidence="3">trans-Golgi network</location>
    </subcellularLocation>
    <subcellularLocation>
        <location evidence="1">Membrane</location>
    </subcellularLocation>
</comment>
<dbReference type="FunFam" id="1.25.10.10:FF:000143">
    <property type="entry name" value="ADP-ribosylation factor guanine nucleotide-exchange factor 2 (brefeldin A-inhibited)"/>
    <property type="match status" value="1"/>
</dbReference>
<accession>A0A6J1LEG9</accession>
<dbReference type="GO" id="GO:0015031">
    <property type="term" value="P:protein transport"/>
    <property type="evidence" value="ECO:0007669"/>
    <property type="project" value="UniProtKB-KW"/>
</dbReference>
<evidence type="ECO:0000313" key="13">
    <source>
        <dbReference type="RefSeq" id="XP_023163802.2"/>
    </source>
</evidence>
<dbReference type="InterPro" id="IPR015403">
    <property type="entry name" value="Mon2/Sec7/BIG1-like_HDS"/>
</dbReference>